<evidence type="ECO:0000256" key="1">
    <source>
        <dbReference type="SAM" id="Phobius"/>
    </source>
</evidence>
<keyword evidence="1" id="KW-1133">Transmembrane helix</keyword>
<gene>
    <name evidence="2" type="ORF">PIB30_024922</name>
</gene>
<reference evidence="2 3" key="1">
    <citation type="journal article" date="2023" name="Plants (Basel)">
        <title>Bridging the Gap: Combining Genomics and Transcriptomics Approaches to Understand Stylosanthes scabra, an Orphan Legume from the Brazilian Caatinga.</title>
        <authorList>
            <person name="Ferreira-Neto J.R.C."/>
            <person name="da Silva M.D."/>
            <person name="Binneck E."/>
            <person name="de Melo N.F."/>
            <person name="da Silva R.H."/>
            <person name="de Melo A.L.T.M."/>
            <person name="Pandolfi V."/>
            <person name="Bustamante F.O."/>
            <person name="Brasileiro-Vidal A.C."/>
            <person name="Benko-Iseppon A.M."/>
        </authorList>
    </citation>
    <scope>NUCLEOTIDE SEQUENCE [LARGE SCALE GENOMIC DNA]</scope>
    <source>
        <tissue evidence="2">Leaves</tissue>
    </source>
</reference>
<accession>A0ABU6TAR0</accession>
<keyword evidence="1" id="KW-0812">Transmembrane</keyword>
<evidence type="ECO:0000313" key="3">
    <source>
        <dbReference type="Proteomes" id="UP001341840"/>
    </source>
</evidence>
<dbReference type="EMBL" id="JASCZI010090711">
    <property type="protein sequence ID" value="MED6145414.1"/>
    <property type="molecule type" value="Genomic_DNA"/>
</dbReference>
<keyword evidence="3" id="KW-1185">Reference proteome</keyword>
<organism evidence="2 3">
    <name type="scientific">Stylosanthes scabra</name>
    <dbReference type="NCBI Taxonomy" id="79078"/>
    <lineage>
        <taxon>Eukaryota</taxon>
        <taxon>Viridiplantae</taxon>
        <taxon>Streptophyta</taxon>
        <taxon>Embryophyta</taxon>
        <taxon>Tracheophyta</taxon>
        <taxon>Spermatophyta</taxon>
        <taxon>Magnoliopsida</taxon>
        <taxon>eudicotyledons</taxon>
        <taxon>Gunneridae</taxon>
        <taxon>Pentapetalae</taxon>
        <taxon>rosids</taxon>
        <taxon>fabids</taxon>
        <taxon>Fabales</taxon>
        <taxon>Fabaceae</taxon>
        <taxon>Papilionoideae</taxon>
        <taxon>50 kb inversion clade</taxon>
        <taxon>dalbergioids sensu lato</taxon>
        <taxon>Dalbergieae</taxon>
        <taxon>Pterocarpus clade</taxon>
        <taxon>Stylosanthes</taxon>
    </lineage>
</organism>
<feature type="transmembrane region" description="Helical" evidence="1">
    <location>
        <begin position="29"/>
        <end position="51"/>
    </location>
</feature>
<sequence>MIYGVQEMQAALPDFGEVMFSLLKSSWCFFALTQESIILMCQIPILVLFCFPKFSTISIKAQRLNREGEVYIKFVEVNLLSREILLLSQFEFTKNGEVVFSGMVELNE</sequence>
<comment type="caution">
    <text evidence="2">The sequence shown here is derived from an EMBL/GenBank/DDBJ whole genome shotgun (WGS) entry which is preliminary data.</text>
</comment>
<keyword evidence="1" id="KW-0472">Membrane</keyword>
<evidence type="ECO:0000313" key="2">
    <source>
        <dbReference type="EMBL" id="MED6145414.1"/>
    </source>
</evidence>
<name>A0ABU6TAR0_9FABA</name>
<proteinExistence type="predicted"/>
<protein>
    <submittedName>
        <fullName evidence="2">Uncharacterized protein</fullName>
    </submittedName>
</protein>
<dbReference type="Proteomes" id="UP001341840">
    <property type="component" value="Unassembled WGS sequence"/>
</dbReference>